<accession>A0A0N5CIL2</accession>
<sequence length="90" mass="10439">MDLTQINCMGINGYCCRLPKLTAVCDPFSHSDYGYYRKGRNLFELASNPGQGKEEKKEKKALISPEQKKILNKNILNHRFRDHLRQLVTI</sequence>
<dbReference type="Proteomes" id="UP000046392">
    <property type="component" value="Unplaced"/>
</dbReference>
<reference evidence="2" key="1">
    <citation type="submission" date="2017-02" db="UniProtKB">
        <authorList>
            <consortium name="WormBaseParasite"/>
        </authorList>
    </citation>
    <scope>IDENTIFICATION</scope>
</reference>
<evidence type="ECO:0000313" key="1">
    <source>
        <dbReference type="Proteomes" id="UP000046392"/>
    </source>
</evidence>
<evidence type="ECO:0000313" key="2">
    <source>
        <dbReference type="WBParaSite" id="SPAL_0001766700.1"/>
    </source>
</evidence>
<proteinExistence type="predicted"/>
<name>A0A0N5CIL2_STREA</name>
<protein>
    <submittedName>
        <fullName evidence="2">Uncharacterized protein</fullName>
    </submittedName>
</protein>
<keyword evidence="1" id="KW-1185">Reference proteome</keyword>
<dbReference type="WBParaSite" id="SPAL_0001766700.1">
    <property type="protein sequence ID" value="SPAL_0001766700.1"/>
    <property type="gene ID" value="SPAL_0001766700"/>
</dbReference>
<organism evidence="1 2">
    <name type="scientific">Strongyloides papillosus</name>
    <name type="common">Intestinal threadworm</name>
    <dbReference type="NCBI Taxonomy" id="174720"/>
    <lineage>
        <taxon>Eukaryota</taxon>
        <taxon>Metazoa</taxon>
        <taxon>Ecdysozoa</taxon>
        <taxon>Nematoda</taxon>
        <taxon>Chromadorea</taxon>
        <taxon>Rhabditida</taxon>
        <taxon>Tylenchina</taxon>
        <taxon>Panagrolaimomorpha</taxon>
        <taxon>Strongyloidoidea</taxon>
        <taxon>Strongyloididae</taxon>
        <taxon>Strongyloides</taxon>
    </lineage>
</organism>
<dbReference type="AlphaFoldDB" id="A0A0N5CIL2"/>